<dbReference type="GO" id="GO:0006974">
    <property type="term" value="P:DNA damage response"/>
    <property type="evidence" value="ECO:0007669"/>
    <property type="project" value="TreeGrafter"/>
</dbReference>
<evidence type="ECO:0000256" key="2">
    <source>
        <dbReference type="SAM" id="SignalP"/>
    </source>
</evidence>
<evidence type="ECO:0000313" key="3">
    <source>
        <dbReference type="EMBL" id="SED10461.1"/>
    </source>
</evidence>
<reference evidence="4" key="1">
    <citation type="submission" date="2016-10" db="EMBL/GenBank/DDBJ databases">
        <authorList>
            <person name="Varghese N."/>
            <person name="Submissions S."/>
        </authorList>
    </citation>
    <scope>NUCLEOTIDE SEQUENCE [LARGE SCALE GENOMIC DNA]</scope>
    <source>
        <strain evidence="4">DSM 44234</strain>
    </source>
</reference>
<protein>
    <recommendedName>
        <fullName evidence="5">DUF541 domain-containing protein</fullName>
    </recommendedName>
</protein>
<evidence type="ECO:0000313" key="4">
    <source>
        <dbReference type="Proteomes" id="UP000182241"/>
    </source>
</evidence>
<dbReference type="PANTHER" id="PTHR34387">
    <property type="entry name" value="SLR1258 PROTEIN"/>
    <property type="match status" value="1"/>
</dbReference>
<dbReference type="Gene3D" id="3.30.70.2970">
    <property type="entry name" value="Protein of unknown function (DUF541), domain 2"/>
    <property type="match status" value="1"/>
</dbReference>
<dbReference type="RefSeq" id="WP_068739325.1">
    <property type="nucleotide sequence ID" value="NZ_CBDRGN010000003.1"/>
</dbReference>
<dbReference type="Gene3D" id="3.30.110.170">
    <property type="entry name" value="Protein of unknown function (DUF541), domain 1"/>
    <property type="match status" value="1"/>
</dbReference>
<feature type="region of interest" description="Disordered" evidence="1">
    <location>
        <begin position="205"/>
        <end position="227"/>
    </location>
</feature>
<dbReference type="InterPro" id="IPR052022">
    <property type="entry name" value="26kDa_periplasmic_antigen"/>
</dbReference>
<name>A0A1H4XZX5_TSUTY</name>
<accession>A0A1H4XZX5</accession>
<organism evidence="3 4">
    <name type="scientific">Tsukamurella tyrosinosolvens</name>
    <dbReference type="NCBI Taxonomy" id="57704"/>
    <lineage>
        <taxon>Bacteria</taxon>
        <taxon>Bacillati</taxon>
        <taxon>Actinomycetota</taxon>
        <taxon>Actinomycetes</taxon>
        <taxon>Mycobacteriales</taxon>
        <taxon>Tsukamurellaceae</taxon>
        <taxon>Tsukamurella</taxon>
    </lineage>
</organism>
<dbReference type="PANTHER" id="PTHR34387:SF1">
    <property type="entry name" value="PERIPLASMIC IMMUNOGENIC PROTEIN"/>
    <property type="match status" value="1"/>
</dbReference>
<dbReference type="Pfam" id="PF04402">
    <property type="entry name" value="SIMPL"/>
    <property type="match status" value="1"/>
</dbReference>
<dbReference type="InterPro" id="IPR007497">
    <property type="entry name" value="SIMPL/DUF541"/>
</dbReference>
<feature type="chain" id="PRO_5038923087" description="DUF541 domain-containing protein" evidence="2">
    <location>
        <begin position="32"/>
        <end position="248"/>
    </location>
</feature>
<evidence type="ECO:0000256" key="1">
    <source>
        <dbReference type="SAM" id="MobiDB-lite"/>
    </source>
</evidence>
<keyword evidence="2" id="KW-0732">Signal</keyword>
<dbReference type="EMBL" id="FNSA01000003">
    <property type="protein sequence ID" value="SED10461.1"/>
    <property type="molecule type" value="Genomic_DNA"/>
</dbReference>
<feature type="signal peptide" evidence="2">
    <location>
        <begin position="1"/>
        <end position="31"/>
    </location>
</feature>
<evidence type="ECO:0008006" key="5">
    <source>
        <dbReference type="Google" id="ProtNLM"/>
    </source>
</evidence>
<sequence length="248" mass="25129">MANSTSSTARKLRVTGVALLAAVALGGSVTACGSSSTSNDSPREITAVGTGDASGKPDVLTVELAVQHQAGDVTTALNDASASAQKVIDAAGANGVDKKDVATANVRVNPRYGTDRQITSYEATQSLTVKVRKLETASKLLGDLATAGGDATRISSVGFDIENDSALKTTARDKAFAEAKSRAEQYAKLSGGKLGEVRTVTEGAAARPTTTRQFSAPDSAPGVAASPVPIESGEQSLTVTVTVVFALS</sequence>
<keyword evidence="4" id="KW-1185">Reference proteome</keyword>
<dbReference type="STRING" id="57704.SAMN04489793_3985"/>
<dbReference type="AlphaFoldDB" id="A0A1H4XZX5"/>
<proteinExistence type="predicted"/>
<gene>
    <name evidence="3" type="ORF">SAMN04489793_3985</name>
</gene>
<feature type="region of interest" description="Disordered" evidence="1">
    <location>
        <begin position="31"/>
        <end position="52"/>
    </location>
</feature>
<dbReference type="Proteomes" id="UP000182241">
    <property type="component" value="Unassembled WGS sequence"/>
</dbReference>
<dbReference type="OrthoDB" id="5195768at2"/>